<keyword evidence="5 9" id="KW-0479">Metal-binding</keyword>
<dbReference type="PANTHER" id="PTHR10266:SF3">
    <property type="entry name" value="CYTOCHROME C1, HEME PROTEIN, MITOCHONDRIAL"/>
    <property type="match status" value="1"/>
</dbReference>
<keyword evidence="6 10" id="KW-1133">Transmembrane helix</keyword>
<gene>
    <name evidence="12" type="ORF">POM99_02305</name>
</gene>
<comment type="caution">
    <text evidence="12">The sequence shown here is derived from an EMBL/GenBank/DDBJ whole genome shotgun (WGS) entry which is preliminary data.</text>
</comment>
<dbReference type="PROSITE" id="PS51007">
    <property type="entry name" value="CYTC"/>
    <property type="match status" value="1"/>
</dbReference>
<dbReference type="RefSeq" id="WP_277275183.1">
    <property type="nucleotide sequence ID" value="NZ_JAROCY010000002.1"/>
</dbReference>
<dbReference type="PANTHER" id="PTHR10266">
    <property type="entry name" value="CYTOCHROME C1"/>
    <property type="match status" value="1"/>
</dbReference>
<dbReference type="Proteomes" id="UP001222770">
    <property type="component" value="Unassembled WGS sequence"/>
</dbReference>
<accession>A0ABT6CDW2</accession>
<organism evidence="12 13">
    <name type="scientific">Novosphingobium cyanobacteriorum</name>
    <dbReference type="NCBI Taxonomy" id="3024215"/>
    <lineage>
        <taxon>Bacteria</taxon>
        <taxon>Pseudomonadati</taxon>
        <taxon>Pseudomonadota</taxon>
        <taxon>Alphaproteobacteria</taxon>
        <taxon>Sphingomonadales</taxon>
        <taxon>Sphingomonadaceae</taxon>
        <taxon>Novosphingobium</taxon>
    </lineage>
</organism>
<evidence type="ECO:0000256" key="7">
    <source>
        <dbReference type="ARBA" id="ARBA00023004"/>
    </source>
</evidence>
<keyword evidence="13" id="KW-1185">Reference proteome</keyword>
<keyword evidence="8 10" id="KW-0472">Membrane</keyword>
<evidence type="ECO:0000256" key="6">
    <source>
        <dbReference type="ARBA" id="ARBA00022989"/>
    </source>
</evidence>
<feature type="domain" description="Cytochrome c" evidence="11">
    <location>
        <begin position="62"/>
        <end position="233"/>
    </location>
</feature>
<reference evidence="12 13" key="1">
    <citation type="submission" date="2023-03" db="EMBL/GenBank/DDBJ databases">
        <title>Novosphingobium cyanobacteriorum sp. nov., isolated from a eutrophic reservoir during the Microcystis bloom period.</title>
        <authorList>
            <person name="Kang M."/>
            <person name="Le V."/>
            <person name="Ko S.-R."/>
            <person name="Lee S.-A."/>
            <person name="Ahn C.-Y."/>
        </authorList>
    </citation>
    <scope>NUCLEOTIDE SEQUENCE [LARGE SCALE GENOMIC DNA]</scope>
    <source>
        <strain evidence="12 13">HBC54</strain>
    </source>
</reference>
<name>A0ABT6CDW2_9SPHN</name>
<evidence type="ECO:0000256" key="5">
    <source>
        <dbReference type="ARBA" id="ARBA00022723"/>
    </source>
</evidence>
<dbReference type="EMBL" id="JAROCY010000002">
    <property type="protein sequence ID" value="MDF8332022.1"/>
    <property type="molecule type" value="Genomic_DNA"/>
</dbReference>
<evidence type="ECO:0000259" key="11">
    <source>
        <dbReference type="PROSITE" id="PS51007"/>
    </source>
</evidence>
<evidence type="ECO:0000256" key="1">
    <source>
        <dbReference type="ARBA" id="ARBA00004370"/>
    </source>
</evidence>
<feature type="transmembrane region" description="Helical" evidence="10">
    <location>
        <begin position="243"/>
        <end position="261"/>
    </location>
</feature>
<proteinExistence type="predicted"/>
<dbReference type="InterPro" id="IPR002326">
    <property type="entry name" value="Cyt_c1"/>
</dbReference>
<dbReference type="InterPro" id="IPR036909">
    <property type="entry name" value="Cyt_c-like_dom_sf"/>
</dbReference>
<dbReference type="Gene3D" id="1.20.5.100">
    <property type="entry name" value="Cytochrome c1, transmembrane anchor, C-terminal"/>
    <property type="match status" value="1"/>
</dbReference>
<comment type="subcellular location">
    <subcellularLocation>
        <location evidence="1">Membrane</location>
    </subcellularLocation>
</comment>
<protein>
    <recommendedName>
        <fullName evidence="2">Cytochrome c1</fullName>
    </recommendedName>
</protein>
<evidence type="ECO:0000313" key="12">
    <source>
        <dbReference type="EMBL" id="MDF8332022.1"/>
    </source>
</evidence>
<evidence type="ECO:0000256" key="8">
    <source>
        <dbReference type="ARBA" id="ARBA00023136"/>
    </source>
</evidence>
<evidence type="ECO:0000256" key="2">
    <source>
        <dbReference type="ARBA" id="ARBA00016165"/>
    </source>
</evidence>
<evidence type="ECO:0000256" key="10">
    <source>
        <dbReference type="SAM" id="Phobius"/>
    </source>
</evidence>
<keyword evidence="7 9" id="KW-0408">Iron</keyword>
<dbReference type="Gene3D" id="1.10.760.10">
    <property type="entry name" value="Cytochrome c-like domain"/>
    <property type="match status" value="1"/>
</dbReference>
<sequence>MVRLFGPLVGLFFAVALLWSFGVGALQAIREPEPATAVHEFHLHPKEVEFSFNGVFGKFDRAQLQRGFQVYKEVCANCHSLKQVAFRNLTDLGYSEAEVKAIAKQWGTKAKTFDPKTGETGERDNTPADHFPPVYYAGSGSPPDLSLITKARHEGPEYVASLLQGYQDQPAELIKKFPDAKTPDGLYYNPYFANLNISMPAPLMDGQVTYADGTKATVKQEAEDVAAFLTWTAEPKLEKRKQTGLAVLGFLLAATILAYLAKKNVWANKH</sequence>
<evidence type="ECO:0000256" key="3">
    <source>
        <dbReference type="ARBA" id="ARBA00022617"/>
    </source>
</evidence>
<dbReference type="SUPFAM" id="SSF46626">
    <property type="entry name" value="Cytochrome c"/>
    <property type="match status" value="1"/>
</dbReference>
<dbReference type="InterPro" id="IPR009056">
    <property type="entry name" value="Cyt_c-like_dom"/>
</dbReference>
<evidence type="ECO:0000313" key="13">
    <source>
        <dbReference type="Proteomes" id="UP001222770"/>
    </source>
</evidence>
<evidence type="ECO:0000256" key="9">
    <source>
        <dbReference type="PROSITE-ProRule" id="PRU00433"/>
    </source>
</evidence>
<keyword evidence="4 10" id="KW-0812">Transmembrane</keyword>
<keyword evidence="3 9" id="KW-0349">Heme</keyword>
<dbReference type="PRINTS" id="PR00603">
    <property type="entry name" value="CYTOCHROMEC1"/>
</dbReference>
<dbReference type="Pfam" id="PF02167">
    <property type="entry name" value="Cytochrom_C1"/>
    <property type="match status" value="1"/>
</dbReference>
<evidence type="ECO:0000256" key="4">
    <source>
        <dbReference type="ARBA" id="ARBA00022692"/>
    </source>
</evidence>